<dbReference type="HOGENOM" id="CLU_025854_4_1_0"/>
<evidence type="ECO:0000256" key="3">
    <source>
        <dbReference type="ARBA" id="ARBA00022691"/>
    </source>
</evidence>
<dbReference type="STRING" id="639282.DEFDS_2011"/>
<dbReference type="eggNOG" id="COG0457">
    <property type="taxonomic scope" value="Bacteria"/>
</dbReference>
<dbReference type="PROSITE" id="PS50005">
    <property type="entry name" value="TPR"/>
    <property type="match status" value="1"/>
</dbReference>
<dbReference type="AlphaFoldDB" id="D3P9S2"/>
<dbReference type="Pfam" id="PF01739">
    <property type="entry name" value="CheR"/>
    <property type="match status" value="1"/>
</dbReference>
<keyword evidence="7" id="KW-1185">Reference proteome</keyword>
<dbReference type="GO" id="GO:0008757">
    <property type="term" value="F:S-adenosylmethionine-dependent methyltransferase activity"/>
    <property type="evidence" value="ECO:0007669"/>
    <property type="project" value="InterPro"/>
</dbReference>
<keyword evidence="4" id="KW-0802">TPR repeat</keyword>
<dbReference type="EMBL" id="AP011529">
    <property type="protein sequence ID" value="BAI81462.1"/>
    <property type="molecule type" value="Genomic_DNA"/>
</dbReference>
<feature type="repeat" description="TPR" evidence="4">
    <location>
        <begin position="397"/>
        <end position="430"/>
    </location>
</feature>
<dbReference type="PRINTS" id="PR00996">
    <property type="entry name" value="CHERMTFRASE"/>
</dbReference>
<dbReference type="GO" id="GO:0032259">
    <property type="term" value="P:methylation"/>
    <property type="evidence" value="ECO:0007669"/>
    <property type="project" value="UniProtKB-KW"/>
</dbReference>
<sequence>MTINYSENIKSLVKSFSGLNLTGSIEEKFNETLSKWLQHYKTPQTVFDLLKNDRTALFDFLAEITINESFFYRNKSQFTILKEIIDHIPSKTIKILSVGCSNGCEPYTIAMEILEQFGKTDNIKIVGIDINQNQIEYAKKGIYQKWYLRNTPNDIIEKYFIKLDENNYKLKDIVKNSVTLLHKNLFEFDDAEYDIVYCRNILMYFDKKDTDKTIKKIDELTNEYGTIIFGTSDILTIPTNTFERYEINGVTVFRKKKIKNELIKKTSENINRLENHPFVTDIKVRTRKISEKPETELFEKAVNFMFNDNFKEASILFKKILNELNPTNLRAKIFYLICLIKENQLDEAERFITFSLEENIFSYEIFLIKGIIHFLKGNYKTSKNELRKSIYLKTDSSASWFYYGLTLLKLNEKMEAKRAFEKALMFIDNNVDNSLFYISELSGEGLKNIINYYLSQL</sequence>
<dbReference type="InterPro" id="IPR000780">
    <property type="entry name" value="CheR_MeTrfase"/>
</dbReference>
<accession>D3P9S2</accession>
<dbReference type="InterPro" id="IPR022642">
    <property type="entry name" value="CheR_C"/>
</dbReference>
<dbReference type="Gene3D" id="3.40.50.150">
    <property type="entry name" value="Vaccinia Virus protein VP39"/>
    <property type="match status" value="1"/>
</dbReference>
<dbReference type="SUPFAM" id="SSF53335">
    <property type="entry name" value="S-adenosyl-L-methionine-dependent methyltransferases"/>
    <property type="match status" value="1"/>
</dbReference>
<evidence type="ECO:0000256" key="2">
    <source>
        <dbReference type="ARBA" id="ARBA00022679"/>
    </source>
</evidence>
<dbReference type="InterPro" id="IPR050903">
    <property type="entry name" value="Bact_Chemotaxis_MeTrfase"/>
</dbReference>
<dbReference type="KEGG" id="ddf:DEFDS_2011"/>
<dbReference type="PROSITE" id="PS50123">
    <property type="entry name" value="CHER"/>
    <property type="match status" value="1"/>
</dbReference>
<dbReference type="InterPro" id="IPR011990">
    <property type="entry name" value="TPR-like_helical_dom_sf"/>
</dbReference>
<dbReference type="RefSeq" id="WP_013008707.1">
    <property type="nucleotide sequence ID" value="NC_013939.1"/>
</dbReference>
<feature type="domain" description="CheR-type methyltransferase" evidence="5">
    <location>
        <begin position="1"/>
        <end position="258"/>
    </location>
</feature>
<proteinExistence type="predicted"/>
<dbReference type="SUPFAM" id="SSF48452">
    <property type="entry name" value="TPR-like"/>
    <property type="match status" value="1"/>
</dbReference>
<organism evidence="6 7">
    <name type="scientific">Deferribacter desulfuricans (strain DSM 14783 / JCM 11476 / NBRC 101012 / SSM1)</name>
    <dbReference type="NCBI Taxonomy" id="639282"/>
    <lineage>
        <taxon>Bacteria</taxon>
        <taxon>Pseudomonadati</taxon>
        <taxon>Deferribacterota</taxon>
        <taxon>Deferribacteres</taxon>
        <taxon>Deferribacterales</taxon>
        <taxon>Deferribacteraceae</taxon>
        <taxon>Deferribacter</taxon>
    </lineage>
</organism>
<reference evidence="6 7" key="1">
    <citation type="journal article" date="2010" name="DNA Res.">
        <title>Bacterial lifestyle in a deep-sea hydrothermal vent chimney revealed by the genome sequence of the thermophilic bacterium Deferribacter desulfuricans SSM1.</title>
        <authorList>
            <person name="Takaki Y."/>
            <person name="Shimamura S."/>
            <person name="Nakagawa S."/>
            <person name="Fukuhara Y."/>
            <person name="Horikawa H."/>
            <person name="Ankai A."/>
            <person name="Harada T."/>
            <person name="Hosoyama A."/>
            <person name="Oguchi A."/>
            <person name="Fukui S."/>
            <person name="Fujita N."/>
            <person name="Takami H."/>
            <person name="Takai K."/>
        </authorList>
    </citation>
    <scope>NUCLEOTIDE SEQUENCE [LARGE SCALE GENOMIC DNA]</scope>
    <source>
        <strain evidence="7">DSM 14783 / JCM 11476 / NBRC 101012 / SSM1</strain>
    </source>
</reference>
<dbReference type="InterPro" id="IPR029063">
    <property type="entry name" value="SAM-dependent_MTases_sf"/>
</dbReference>
<gene>
    <name evidence="6" type="ordered locus">DEFDS_2011</name>
</gene>
<keyword evidence="3" id="KW-0949">S-adenosyl-L-methionine</keyword>
<dbReference type="PANTHER" id="PTHR24422:SF19">
    <property type="entry name" value="CHEMOTAXIS PROTEIN METHYLTRANSFERASE"/>
    <property type="match status" value="1"/>
</dbReference>
<name>D3P9S2_DEFDS</name>
<dbReference type="Gene3D" id="1.25.40.10">
    <property type="entry name" value="Tetratricopeptide repeat domain"/>
    <property type="match status" value="1"/>
</dbReference>
<evidence type="ECO:0000259" key="5">
    <source>
        <dbReference type="PROSITE" id="PS50123"/>
    </source>
</evidence>
<evidence type="ECO:0000256" key="1">
    <source>
        <dbReference type="ARBA" id="ARBA00022603"/>
    </source>
</evidence>
<dbReference type="InterPro" id="IPR019734">
    <property type="entry name" value="TPR_rpt"/>
</dbReference>
<evidence type="ECO:0000256" key="4">
    <source>
        <dbReference type="PROSITE-ProRule" id="PRU00339"/>
    </source>
</evidence>
<protein>
    <recommendedName>
        <fullName evidence="5">CheR-type methyltransferase domain-containing protein</fullName>
    </recommendedName>
</protein>
<dbReference type="eggNOG" id="COG1352">
    <property type="taxonomic scope" value="Bacteria"/>
</dbReference>
<dbReference type="SMART" id="SM00138">
    <property type="entry name" value="MeTrc"/>
    <property type="match status" value="1"/>
</dbReference>
<dbReference type="OrthoDB" id="9786165at2"/>
<dbReference type="PANTHER" id="PTHR24422">
    <property type="entry name" value="CHEMOTAXIS PROTEIN METHYLTRANSFERASE"/>
    <property type="match status" value="1"/>
</dbReference>
<keyword evidence="1" id="KW-0489">Methyltransferase</keyword>
<evidence type="ECO:0000313" key="7">
    <source>
        <dbReference type="Proteomes" id="UP000001520"/>
    </source>
</evidence>
<dbReference type="Proteomes" id="UP000001520">
    <property type="component" value="Chromosome"/>
</dbReference>
<keyword evidence="2" id="KW-0808">Transferase</keyword>
<evidence type="ECO:0000313" key="6">
    <source>
        <dbReference type="EMBL" id="BAI81462.1"/>
    </source>
</evidence>